<accession>A0AAP3V0Q1</accession>
<dbReference type="PANTHER" id="PTHR35841:SF1">
    <property type="entry name" value="PHOSPHONATES-BINDING PERIPLASMIC PROTEIN"/>
    <property type="match status" value="1"/>
</dbReference>
<protein>
    <submittedName>
        <fullName evidence="4">Phosphonate ABC transporter substrate-binding protein</fullName>
    </submittedName>
</protein>
<keyword evidence="5" id="KW-1185">Reference proteome</keyword>
<dbReference type="NCBIfam" id="TIGR03431">
    <property type="entry name" value="PhnD"/>
    <property type="match status" value="1"/>
</dbReference>
<evidence type="ECO:0000313" key="4">
    <source>
        <dbReference type="EMBL" id="MDF1585833.1"/>
    </source>
</evidence>
<evidence type="ECO:0000256" key="1">
    <source>
        <dbReference type="ARBA" id="ARBA00007162"/>
    </source>
</evidence>
<keyword evidence="2 3" id="KW-0732">Signal</keyword>
<dbReference type="EMBL" id="JARGEQ010000047">
    <property type="protein sequence ID" value="MDF1585833.1"/>
    <property type="molecule type" value="Genomic_DNA"/>
</dbReference>
<feature type="signal peptide" evidence="3">
    <location>
        <begin position="1"/>
        <end position="26"/>
    </location>
</feature>
<dbReference type="GO" id="GO:0055085">
    <property type="term" value="P:transmembrane transport"/>
    <property type="evidence" value="ECO:0007669"/>
    <property type="project" value="InterPro"/>
</dbReference>
<dbReference type="Pfam" id="PF12974">
    <property type="entry name" value="Phosphonate-bd"/>
    <property type="match status" value="1"/>
</dbReference>
<dbReference type="GO" id="GO:0043190">
    <property type="term" value="C:ATP-binding cassette (ABC) transporter complex"/>
    <property type="evidence" value="ECO:0007669"/>
    <property type="project" value="InterPro"/>
</dbReference>
<comment type="caution">
    <text evidence="4">The sequence shown here is derived from an EMBL/GenBank/DDBJ whole genome shotgun (WGS) entry which is preliminary data.</text>
</comment>
<evidence type="ECO:0000256" key="2">
    <source>
        <dbReference type="ARBA" id="ARBA00022729"/>
    </source>
</evidence>
<dbReference type="PROSITE" id="PS51318">
    <property type="entry name" value="TAT"/>
    <property type="match status" value="1"/>
</dbReference>
<dbReference type="NCBIfam" id="TIGR01098">
    <property type="entry name" value="3A0109s03R"/>
    <property type="match status" value="1"/>
</dbReference>
<dbReference type="InterPro" id="IPR005770">
    <property type="entry name" value="PhnD"/>
</dbReference>
<organism evidence="4 5">
    <name type="scientific">Marinimicrococcus flavescens</name>
    <dbReference type="NCBI Taxonomy" id="3031815"/>
    <lineage>
        <taxon>Bacteria</taxon>
        <taxon>Pseudomonadati</taxon>
        <taxon>Pseudomonadota</taxon>
        <taxon>Alphaproteobacteria</taxon>
        <taxon>Geminicoccales</taxon>
        <taxon>Geminicoccaceae</taxon>
        <taxon>Marinimicrococcus</taxon>
    </lineage>
</organism>
<gene>
    <name evidence="4" type="primary">phnD</name>
    <name evidence="4" type="ORF">PZ740_05480</name>
</gene>
<dbReference type="Gene3D" id="3.40.190.10">
    <property type="entry name" value="Periplasmic binding protein-like II"/>
    <property type="match status" value="2"/>
</dbReference>
<feature type="chain" id="PRO_5042933403" evidence="3">
    <location>
        <begin position="27"/>
        <end position="312"/>
    </location>
</feature>
<comment type="similarity">
    <text evidence="1">Belongs to the phosphate/phosphite/phosphonate binding protein family.</text>
</comment>
<dbReference type="InterPro" id="IPR017797">
    <property type="entry name" value="Phosphnate-bd"/>
</dbReference>
<proteinExistence type="inferred from homology"/>
<evidence type="ECO:0000256" key="3">
    <source>
        <dbReference type="SAM" id="SignalP"/>
    </source>
</evidence>
<sequence>MLNRRHLLGAAALALVLSAAAGHAVADDAWKSEVPKIRVGILGGENEADRLTNYTCFNDKLEAEFGVPVELYPAADYAGVMQGLIADQLEVAGLGASGYAGIYLQDPEAVEPLVTVKQVDGSTGYHSVMLVRADSPWKTLDELEGQSLAFADPNSTSGYLVPSFELKDKGYDPKSFFGRTGFAGGHEQGIVALLNKQYDAAVTWTSGVGEVAEGYSNGNLRKMVDKGALDMKDVRIVWTSELIPNGPEVVRKDLPQEFKDRYKQFLLDLPVKDYACFKATQGGEGEGFVPVDHSFYDIIVRMREEAASSRRG</sequence>
<dbReference type="Proteomes" id="UP001301140">
    <property type="component" value="Unassembled WGS sequence"/>
</dbReference>
<dbReference type="PANTHER" id="PTHR35841">
    <property type="entry name" value="PHOSPHONATES-BINDING PERIPLASMIC PROTEIN"/>
    <property type="match status" value="1"/>
</dbReference>
<dbReference type="RefSeq" id="WP_327788254.1">
    <property type="nucleotide sequence ID" value="NZ_JARGEQ010000047.1"/>
</dbReference>
<reference evidence="4 5" key="1">
    <citation type="submission" date="2023-03" db="EMBL/GenBank/DDBJ databases">
        <title>YIM 152171 draft genome.</title>
        <authorList>
            <person name="Yang Z."/>
        </authorList>
    </citation>
    <scope>NUCLEOTIDE SEQUENCE [LARGE SCALE GENOMIC DNA]</scope>
    <source>
        <strain evidence="4 5">YIM 152171</strain>
    </source>
</reference>
<evidence type="ECO:0000313" key="5">
    <source>
        <dbReference type="Proteomes" id="UP001301140"/>
    </source>
</evidence>
<dbReference type="CDD" id="cd01071">
    <property type="entry name" value="PBP2_PhnD_like"/>
    <property type="match status" value="1"/>
</dbReference>
<dbReference type="InterPro" id="IPR006311">
    <property type="entry name" value="TAT_signal"/>
</dbReference>
<name>A0AAP3V0Q1_9PROT</name>
<dbReference type="AlphaFoldDB" id="A0AAP3V0Q1"/>
<dbReference type="SUPFAM" id="SSF53850">
    <property type="entry name" value="Periplasmic binding protein-like II"/>
    <property type="match status" value="1"/>
</dbReference>
<dbReference type="GO" id="GO:0015716">
    <property type="term" value="P:organic phosphonate transport"/>
    <property type="evidence" value="ECO:0007669"/>
    <property type="project" value="InterPro"/>
</dbReference>